<gene>
    <name evidence="2" type="ORF">GCM10025862_05060</name>
</gene>
<evidence type="ECO:0000313" key="3">
    <source>
        <dbReference type="Proteomes" id="UP001157109"/>
    </source>
</evidence>
<name>A0ABQ6HK39_9MICO</name>
<reference evidence="3" key="1">
    <citation type="journal article" date="2019" name="Int. J. Syst. Evol. Microbiol.">
        <title>The Global Catalogue of Microorganisms (GCM) 10K type strain sequencing project: providing services to taxonomists for standard genome sequencing and annotation.</title>
        <authorList>
            <consortium name="The Broad Institute Genomics Platform"/>
            <consortium name="The Broad Institute Genome Sequencing Center for Infectious Disease"/>
            <person name="Wu L."/>
            <person name="Ma J."/>
        </authorList>
    </citation>
    <scope>NUCLEOTIDE SEQUENCE [LARGE SCALE GENOMIC DNA]</scope>
    <source>
        <strain evidence="3">NBRC 105830</strain>
    </source>
</reference>
<keyword evidence="3" id="KW-1185">Reference proteome</keyword>
<proteinExistence type="predicted"/>
<dbReference type="InterPro" id="IPR002109">
    <property type="entry name" value="Glutaredoxin"/>
</dbReference>
<dbReference type="Pfam" id="PF00462">
    <property type="entry name" value="Glutaredoxin"/>
    <property type="match status" value="1"/>
</dbReference>
<sequence length="92" mass="10152">MADHPYLDPKRYPPAGEVVVYRTGWCSFCRRLEQQLVAEGIGATLVDIERDPDAEAFVKQVNHGDAVVPTVLYPDGSVETNPSIKQVQARLG</sequence>
<dbReference type="EMBL" id="BSUJ01000001">
    <property type="protein sequence ID" value="GMA18485.1"/>
    <property type="molecule type" value="Genomic_DNA"/>
</dbReference>
<dbReference type="Gene3D" id="3.40.30.10">
    <property type="entry name" value="Glutaredoxin"/>
    <property type="match status" value="1"/>
</dbReference>
<dbReference type="RefSeq" id="WP_241444294.1">
    <property type="nucleotide sequence ID" value="NZ_BSUJ01000001.1"/>
</dbReference>
<accession>A0ABQ6HK39</accession>
<protein>
    <submittedName>
        <fullName evidence="2">Glutaredoxin-like protein</fullName>
    </submittedName>
</protein>
<dbReference type="Proteomes" id="UP001157109">
    <property type="component" value="Unassembled WGS sequence"/>
</dbReference>
<comment type="caution">
    <text evidence="2">The sequence shown here is derived from an EMBL/GenBank/DDBJ whole genome shotgun (WGS) entry which is preliminary data.</text>
</comment>
<feature type="domain" description="Glutaredoxin" evidence="1">
    <location>
        <begin position="18"/>
        <end position="72"/>
    </location>
</feature>
<evidence type="ECO:0000313" key="2">
    <source>
        <dbReference type="EMBL" id="GMA18485.1"/>
    </source>
</evidence>
<evidence type="ECO:0000259" key="1">
    <source>
        <dbReference type="Pfam" id="PF00462"/>
    </source>
</evidence>
<dbReference type="InterPro" id="IPR036249">
    <property type="entry name" value="Thioredoxin-like_sf"/>
</dbReference>
<dbReference type="SUPFAM" id="SSF52833">
    <property type="entry name" value="Thioredoxin-like"/>
    <property type="match status" value="1"/>
</dbReference>
<organism evidence="2 3">
    <name type="scientific">Arsenicicoccus piscis</name>
    <dbReference type="NCBI Taxonomy" id="673954"/>
    <lineage>
        <taxon>Bacteria</taxon>
        <taxon>Bacillati</taxon>
        <taxon>Actinomycetota</taxon>
        <taxon>Actinomycetes</taxon>
        <taxon>Micrococcales</taxon>
        <taxon>Intrasporangiaceae</taxon>
        <taxon>Arsenicicoccus</taxon>
    </lineage>
</organism>
<dbReference type="CDD" id="cd02976">
    <property type="entry name" value="NrdH"/>
    <property type="match status" value="1"/>
</dbReference>